<keyword evidence="2" id="KW-1133">Transmembrane helix</keyword>
<evidence type="ECO:0000256" key="1">
    <source>
        <dbReference type="ARBA" id="ARBA00022737"/>
    </source>
</evidence>
<organism evidence="4 6">
    <name type="scientific">Medicago truncatula</name>
    <name type="common">Barrel medic</name>
    <name type="synonym">Medicago tribuloides</name>
    <dbReference type="NCBI Taxonomy" id="3880"/>
    <lineage>
        <taxon>Eukaryota</taxon>
        <taxon>Viridiplantae</taxon>
        <taxon>Streptophyta</taxon>
        <taxon>Embryophyta</taxon>
        <taxon>Tracheophyta</taxon>
        <taxon>Spermatophyta</taxon>
        <taxon>Magnoliopsida</taxon>
        <taxon>eudicotyledons</taxon>
        <taxon>Gunneridae</taxon>
        <taxon>Pentapetalae</taxon>
        <taxon>rosids</taxon>
        <taxon>fabids</taxon>
        <taxon>Fabales</taxon>
        <taxon>Fabaceae</taxon>
        <taxon>Papilionoideae</taxon>
        <taxon>50 kb inversion clade</taxon>
        <taxon>NPAAA clade</taxon>
        <taxon>Hologalegina</taxon>
        <taxon>IRL clade</taxon>
        <taxon>Trifolieae</taxon>
        <taxon>Medicago</taxon>
    </lineage>
</organism>
<dbReference type="InterPro" id="IPR042197">
    <property type="entry name" value="Apaf_helical"/>
</dbReference>
<sequence>MGLSEKVLNCAKGIPLALKVSGFSLQNRTEEEWESALEKLKKHTEGEIFGALKLSYDGLDDEQKDIFLDIACFCRGHDMNTVKQTLDSCGFSTAIGMRILIGRGLMSILKGEIVLHDLIQEMGLEIVHQRYWKPQSIMETWGCLSRFKKEQVQCIFIDMCRFRKVQLNPKTFKMMNNLRMLQFYKSRENQNSKVHIPSFLDSLLDDLRFLRWDAFPQRSLPLDFSLENLVQLDMRDTQIELLWERDQHLPNLKKLDLSGSRKLIRIPDLSRCPNIKEAILSHCRELVQVYTSGFLRRLKCLWLNGCVGLMSLNIPSNILSRRNIIKGTAFILTPFGEELSLHNCSRIEIIPSSIGSLSKLCKLDLTCCKLDLTCCESLETLPSSIFKLKLAKLDLHGCSMLKIFPEILEPAENFAHISLAKAAIKELPSSLDYLLYFLGYDKLSEIPSDIGRLSSLRELSFHESGIVNLPESIAHLSSLKSLDLTDCKRLECLTQLPPFLEHLWAFDCPSIRRVSSSRTTSSSDSKQSHQGIFKFHLTNSQELNSRAQSNLAADAHMTILQDAYRSVFYCFLGSAVPSWFPYRCEGHSVTLNINSLNLCNDNMLMLCMTKKDDLVFLAIDLLLNLMMVNTFFLAMIS</sequence>
<feature type="domain" description="Disease resistance protein Roq1-like winged-helix" evidence="3">
    <location>
        <begin position="62"/>
        <end position="129"/>
    </location>
</feature>
<dbReference type="InterPro" id="IPR032675">
    <property type="entry name" value="LRR_dom_sf"/>
</dbReference>
<dbReference type="InterPro" id="IPR044974">
    <property type="entry name" value="Disease_R_plants"/>
</dbReference>
<dbReference type="InterPro" id="IPR027417">
    <property type="entry name" value="P-loop_NTPase"/>
</dbReference>
<name>A0A072U0J5_MEDTR</name>
<evidence type="ECO:0000259" key="3">
    <source>
        <dbReference type="Pfam" id="PF23282"/>
    </source>
</evidence>
<dbReference type="AlphaFoldDB" id="A0A072U0J5"/>
<feature type="transmembrane region" description="Helical" evidence="2">
    <location>
        <begin position="614"/>
        <end position="636"/>
    </location>
</feature>
<dbReference type="HOGENOM" id="CLU_429858_0_0_1"/>
<dbReference type="Pfam" id="PF23282">
    <property type="entry name" value="WHD_ROQ1"/>
    <property type="match status" value="1"/>
</dbReference>
<gene>
    <name evidence="4" type="ordered locus">MTR_7g056363</name>
</gene>
<keyword evidence="6" id="KW-1185">Reference proteome</keyword>
<dbReference type="SUPFAM" id="SSF52540">
    <property type="entry name" value="P-loop containing nucleoside triphosphate hydrolases"/>
    <property type="match status" value="1"/>
</dbReference>
<proteinExistence type="predicted"/>
<keyword evidence="1" id="KW-0677">Repeat</keyword>
<dbReference type="EnsemblPlants" id="KEH22663">
    <property type="protein sequence ID" value="KEH22663"/>
    <property type="gene ID" value="MTR_7g056363"/>
</dbReference>
<dbReference type="SUPFAM" id="SSF52058">
    <property type="entry name" value="L domain-like"/>
    <property type="match status" value="1"/>
</dbReference>
<evidence type="ECO:0000313" key="5">
    <source>
        <dbReference type="EnsemblPlants" id="KEH22663"/>
    </source>
</evidence>
<dbReference type="PANTHER" id="PTHR11017:SF568">
    <property type="entry name" value="ADP-RIBOSYL CYCLASE_CYCLIC ADP-RIBOSE HYDROLASE"/>
    <property type="match status" value="1"/>
</dbReference>
<dbReference type="InterPro" id="IPR058192">
    <property type="entry name" value="WHD_ROQ1-like"/>
</dbReference>
<dbReference type="EMBL" id="CM001223">
    <property type="protein sequence ID" value="KEH22663.1"/>
    <property type="molecule type" value="Genomic_DNA"/>
</dbReference>
<dbReference type="PRINTS" id="PR00364">
    <property type="entry name" value="DISEASERSIST"/>
</dbReference>
<evidence type="ECO:0000313" key="4">
    <source>
        <dbReference type="EMBL" id="KEH22663.1"/>
    </source>
</evidence>
<keyword evidence="2" id="KW-0472">Membrane</keyword>
<dbReference type="GO" id="GO:0006952">
    <property type="term" value="P:defense response"/>
    <property type="evidence" value="ECO:0007669"/>
    <property type="project" value="InterPro"/>
</dbReference>
<reference evidence="5" key="3">
    <citation type="submission" date="2015-04" db="UniProtKB">
        <authorList>
            <consortium name="EnsemblPlants"/>
        </authorList>
    </citation>
    <scope>IDENTIFICATION</scope>
    <source>
        <strain evidence="5">cv. Jemalong A17</strain>
    </source>
</reference>
<evidence type="ECO:0000313" key="6">
    <source>
        <dbReference type="Proteomes" id="UP000002051"/>
    </source>
</evidence>
<protein>
    <submittedName>
        <fullName evidence="4">TIR-NBS-LRR class disease resistance protein</fullName>
    </submittedName>
</protein>
<reference evidence="4 6" key="1">
    <citation type="journal article" date="2011" name="Nature">
        <title>The Medicago genome provides insight into the evolution of rhizobial symbioses.</title>
        <authorList>
            <person name="Young N.D."/>
            <person name="Debelle F."/>
            <person name="Oldroyd G.E."/>
            <person name="Geurts R."/>
            <person name="Cannon S.B."/>
            <person name="Udvardi M.K."/>
            <person name="Benedito V.A."/>
            <person name="Mayer K.F."/>
            <person name="Gouzy J."/>
            <person name="Schoof H."/>
            <person name="Van de Peer Y."/>
            <person name="Proost S."/>
            <person name="Cook D.R."/>
            <person name="Meyers B.C."/>
            <person name="Spannagl M."/>
            <person name="Cheung F."/>
            <person name="De Mita S."/>
            <person name="Krishnakumar V."/>
            <person name="Gundlach H."/>
            <person name="Zhou S."/>
            <person name="Mudge J."/>
            <person name="Bharti A.K."/>
            <person name="Murray J.D."/>
            <person name="Naoumkina M.A."/>
            <person name="Rosen B."/>
            <person name="Silverstein K.A."/>
            <person name="Tang H."/>
            <person name="Rombauts S."/>
            <person name="Zhao P.X."/>
            <person name="Zhou P."/>
            <person name="Barbe V."/>
            <person name="Bardou P."/>
            <person name="Bechner M."/>
            <person name="Bellec A."/>
            <person name="Berger A."/>
            <person name="Berges H."/>
            <person name="Bidwell S."/>
            <person name="Bisseling T."/>
            <person name="Choisne N."/>
            <person name="Couloux A."/>
            <person name="Denny R."/>
            <person name="Deshpande S."/>
            <person name="Dai X."/>
            <person name="Doyle J.J."/>
            <person name="Dudez A.M."/>
            <person name="Farmer A.D."/>
            <person name="Fouteau S."/>
            <person name="Franken C."/>
            <person name="Gibelin C."/>
            <person name="Gish J."/>
            <person name="Goldstein S."/>
            <person name="Gonzalez A.J."/>
            <person name="Green P.J."/>
            <person name="Hallab A."/>
            <person name="Hartog M."/>
            <person name="Hua A."/>
            <person name="Humphray S.J."/>
            <person name="Jeong D.H."/>
            <person name="Jing Y."/>
            <person name="Jocker A."/>
            <person name="Kenton S.M."/>
            <person name="Kim D.J."/>
            <person name="Klee K."/>
            <person name="Lai H."/>
            <person name="Lang C."/>
            <person name="Lin S."/>
            <person name="Macmil S.L."/>
            <person name="Magdelenat G."/>
            <person name="Matthews L."/>
            <person name="McCorrison J."/>
            <person name="Monaghan E.L."/>
            <person name="Mun J.H."/>
            <person name="Najar F.Z."/>
            <person name="Nicholson C."/>
            <person name="Noirot C."/>
            <person name="O'Bleness M."/>
            <person name="Paule C.R."/>
            <person name="Poulain J."/>
            <person name="Prion F."/>
            <person name="Qin B."/>
            <person name="Qu C."/>
            <person name="Retzel E.F."/>
            <person name="Riddle C."/>
            <person name="Sallet E."/>
            <person name="Samain S."/>
            <person name="Samson N."/>
            <person name="Sanders I."/>
            <person name="Saurat O."/>
            <person name="Scarpelli C."/>
            <person name="Schiex T."/>
            <person name="Segurens B."/>
            <person name="Severin A.J."/>
            <person name="Sherrier D.J."/>
            <person name="Shi R."/>
            <person name="Sims S."/>
            <person name="Singer S.R."/>
            <person name="Sinharoy S."/>
            <person name="Sterck L."/>
            <person name="Viollet A."/>
            <person name="Wang B.B."/>
            <person name="Wang K."/>
            <person name="Wang M."/>
            <person name="Wang X."/>
            <person name="Warfsmann J."/>
            <person name="Weissenbach J."/>
            <person name="White D.D."/>
            <person name="White J.D."/>
            <person name="Wiley G.B."/>
            <person name="Wincker P."/>
            <person name="Xing Y."/>
            <person name="Yang L."/>
            <person name="Yao Z."/>
            <person name="Ying F."/>
            <person name="Zhai J."/>
            <person name="Zhou L."/>
            <person name="Zuber A."/>
            <person name="Denarie J."/>
            <person name="Dixon R.A."/>
            <person name="May G.D."/>
            <person name="Schwartz D.C."/>
            <person name="Rogers J."/>
            <person name="Quetier F."/>
            <person name="Town C.D."/>
            <person name="Roe B.A."/>
        </authorList>
    </citation>
    <scope>NUCLEOTIDE SEQUENCE [LARGE SCALE GENOMIC DNA]</scope>
    <source>
        <strain evidence="4">A17</strain>
        <strain evidence="5 6">cv. Jemalong A17</strain>
    </source>
</reference>
<reference evidence="4 6" key="2">
    <citation type="journal article" date="2014" name="BMC Genomics">
        <title>An improved genome release (version Mt4.0) for the model legume Medicago truncatula.</title>
        <authorList>
            <person name="Tang H."/>
            <person name="Krishnakumar V."/>
            <person name="Bidwell S."/>
            <person name="Rosen B."/>
            <person name="Chan A."/>
            <person name="Zhou S."/>
            <person name="Gentzbittel L."/>
            <person name="Childs K.L."/>
            <person name="Yandell M."/>
            <person name="Gundlach H."/>
            <person name="Mayer K.F."/>
            <person name="Schwartz D.C."/>
            <person name="Town C.D."/>
        </authorList>
    </citation>
    <scope>GENOME REANNOTATION</scope>
    <source>
        <strain evidence="4">A17</strain>
        <strain evidence="5 6">cv. Jemalong A17</strain>
    </source>
</reference>
<dbReference type="Gene3D" id="3.80.10.10">
    <property type="entry name" value="Ribonuclease Inhibitor"/>
    <property type="match status" value="3"/>
</dbReference>
<evidence type="ECO:0000256" key="2">
    <source>
        <dbReference type="SAM" id="Phobius"/>
    </source>
</evidence>
<keyword evidence="2" id="KW-0812">Transmembrane</keyword>
<dbReference type="Gene3D" id="1.10.8.430">
    <property type="entry name" value="Helical domain of apoptotic protease-activating factors"/>
    <property type="match status" value="1"/>
</dbReference>
<dbReference type="Proteomes" id="UP000002051">
    <property type="component" value="Unassembled WGS sequence"/>
</dbReference>
<dbReference type="PANTHER" id="PTHR11017">
    <property type="entry name" value="LEUCINE-RICH REPEAT-CONTAINING PROTEIN"/>
    <property type="match status" value="1"/>
</dbReference>
<accession>A0A072U0J5</accession>